<dbReference type="Gene3D" id="3.40.50.1460">
    <property type="match status" value="1"/>
</dbReference>
<evidence type="ECO:0000313" key="3">
    <source>
        <dbReference type="EMBL" id="KAJ8071114.1"/>
    </source>
</evidence>
<dbReference type="Pfam" id="PF00656">
    <property type="entry name" value="Peptidase_C14"/>
    <property type="match status" value="1"/>
</dbReference>
<sequence>MAFNKANSLPKTVFDNMKTTQSAIVIPEKDYQDKEASEDSKLKAIWDEQISAKNASLAYREAHILLLSWHREDDDLHVQQEVDDLERVFRNTFKYQTTQKVLKQDPKKHPQTQINLFLAEFVHSHDDPNTLLIVYYAGHGKLIDGEDGLALIGSTAIPAKNNELHEIVWSSAEHNIQNTQSDVLVIFDCCNAGEMDRGVRGGDFTKRAFEYMAATSQRSTTKRPGPESFTTALIWALKEMVCFKPGRSFSTHELLRKICQAPNFPRPQAPRLTERGLIGSRRKIVLVPLDKQSKPKTTEEKSIAIMDEIMETINLRFVFNGKITEKMVREFAQAISKIISEGDFVASTVLWEGINTSSSTKKNLWDVVSHWRNHTKKRYRARDSISSVDVVEFSPVTPITPTVQQESSISSEESNIGTPNLFPSPAPEIGLDVGGRSGTDEVSDLPKKRKREDKTIHDSTSNFPSTPREKRSKRRQSADWKA</sequence>
<evidence type="ECO:0000313" key="4">
    <source>
        <dbReference type="Proteomes" id="UP001152300"/>
    </source>
</evidence>
<gene>
    <name evidence="3" type="ORF">OCU04_001455</name>
</gene>
<organism evidence="3 4">
    <name type="scientific">Sclerotinia nivalis</name>
    <dbReference type="NCBI Taxonomy" id="352851"/>
    <lineage>
        <taxon>Eukaryota</taxon>
        <taxon>Fungi</taxon>
        <taxon>Dikarya</taxon>
        <taxon>Ascomycota</taxon>
        <taxon>Pezizomycotina</taxon>
        <taxon>Leotiomycetes</taxon>
        <taxon>Helotiales</taxon>
        <taxon>Sclerotiniaceae</taxon>
        <taxon>Sclerotinia</taxon>
    </lineage>
</organism>
<feature type="domain" description="Peptidase C14 caspase" evidence="2">
    <location>
        <begin position="81"/>
        <end position="231"/>
    </location>
</feature>
<evidence type="ECO:0000259" key="2">
    <source>
        <dbReference type="Pfam" id="PF00656"/>
    </source>
</evidence>
<proteinExistence type="predicted"/>
<dbReference type="GO" id="GO:0006508">
    <property type="term" value="P:proteolysis"/>
    <property type="evidence" value="ECO:0007669"/>
    <property type="project" value="InterPro"/>
</dbReference>
<comment type="caution">
    <text evidence="3">The sequence shown here is derived from an EMBL/GenBank/DDBJ whole genome shotgun (WGS) entry which is preliminary data.</text>
</comment>
<dbReference type="EMBL" id="JAPEIS010000001">
    <property type="protein sequence ID" value="KAJ8071114.1"/>
    <property type="molecule type" value="Genomic_DNA"/>
</dbReference>
<dbReference type="InterPro" id="IPR011600">
    <property type="entry name" value="Pept_C14_caspase"/>
</dbReference>
<keyword evidence="4" id="KW-1185">Reference proteome</keyword>
<dbReference type="AlphaFoldDB" id="A0A9X0AY67"/>
<feature type="region of interest" description="Disordered" evidence="1">
    <location>
        <begin position="401"/>
        <end position="482"/>
    </location>
</feature>
<evidence type="ECO:0000256" key="1">
    <source>
        <dbReference type="SAM" id="MobiDB-lite"/>
    </source>
</evidence>
<dbReference type="Proteomes" id="UP001152300">
    <property type="component" value="Unassembled WGS sequence"/>
</dbReference>
<dbReference type="GO" id="GO:0004197">
    <property type="term" value="F:cysteine-type endopeptidase activity"/>
    <property type="evidence" value="ECO:0007669"/>
    <property type="project" value="InterPro"/>
</dbReference>
<accession>A0A9X0AY67</accession>
<reference evidence="3" key="1">
    <citation type="submission" date="2022-11" db="EMBL/GenBank/DDBJ databases">
        <title>Genome Resource of Sclerotinia nivalis Strain SnTB1, a Plant Pathogen Isolated from American Ginseng.</title>
        <authorList>
            <person name="Fan S."/>
        </authorList>
    </citation>
    <scope>NUCLEOTIDE SEQUENCE</scope>
    <source>
        <strain evidence="3">SnTB1</strain>
    </source>
</reference>
<dbReference type="OrthoDB" id="4760831at2759"/>
<protein>
    <recommendedName>
        <fullName evidence="2">Peptidase C14 caspase domain-containing protein</fullName>
    </recommendedName>
</protein>
<name>A0A9X0AY67_9HELO</name>